<dbReference type="AlphaFoldDB" id="A0AAF3ENZ9"/>
<proteinExistence type="predicted"/>
<dbReference type="WBParaSite" id="MBELARI_LOCUS1579">
    <property type="protein sequence ID" value="MBELARI_LOCUS1579"/>
    <property type="gene ID" value="MBELARI_LOCUS1579"/>
</dbReference>
<accession>A0AAF3ENZ9</accession>
<dbReference type="Proteomes" id="UP000887575">
    <property type="component" value="Unassembled WGS sequence"/>
</dbReference>
<name>A0AAF3ENZ9_9BILA</name>
<organism evidence="1 2">
    <name type="scientific">Mesorhabditis belari</name>
    <dbReference type="NCBI Taxonomy" id="2138241"/>
    <lineage>
        <taxon>Eukaryota</taxon>
        <taxon>Metazoa</taxon>
        <taxon>Ecdysozoa</taxon>
        <taxon>Nematoda</taxon>
        <taxon>Chromadorea</taxon>
        <taxon>Rhabditida</taxon>
        <taxon>Rhabditina</taxon>
        <taxon>Rhabditomorpha</taxon>
        <taxon>Rhabditoidea</taxon>
        <taxon>Rhabditidae</taxon>
        <taxon>Mesorhabditinae</taxon>
        <taxon>Mesorhabditis</taxon>
    </lineage>
</organism>
<reference evidence="2" key="1">
    <citation type="submission" date="2024-02" db="UniProtKB">
        <authorList>
            <consortium name="WormBaseParasite"/>
        </authorList>
    </citation>
    <scope>IDENTIFICATION</scope>
</reference>
<protein>
    <submittedName>
        <fullName evidence="2">Uncharacterized protein</fullName>
    </submittedName>
</protein>
<sequence length="201" mass="23390">MLVDDDKTNQSETRVIGGSGLLRFRESNMPYFALRLKKFAEQRRKVPSKRNMDSPPLLMLWYTGDISKSDGKLLNSNYNDKNSSHYYKSTVIHAWKDREEKELRISMIKRISRIQEVAFGDIRLVRYAIDVVGLSSYCFLQKVYGIVRDRTSRLRKTELVRYTDRRSICSQLKGLWSWNPHGMLFAHPVAVVSEIKNPGTP</sequence>
<evidence type="ECO:0000313" key="2">
    <source>
        <dbReference type="WBParaSite" id="MBELARI_LOCUS1579"/>
    </source>
</evidence>
<evidence type="ECO:0000313" key="1">
    <source>
        <dbReference type="Proteomes" id="UP000887575"/>
    </source>
</evidence>
<keyword evidence="1" id="KW-1185">Reference proteome</keyword>